<evidence type="ECO:0008006" key="5">
    <source>
        <dbReference type="Google" id="ProtNLM"/>
    </source>
</evidence>
<dbReference type="Pfam" id="PF14341">
    <property type="entry name" value="PilX_N"/>
    <property type="match status" value="1"/>
</dbReference>
<feature type="transmembrane region" description="Helical" evidence="1">
    <location>
        <begin position="12"/>
        <end position="31"/>
    </location>
</feature>
<evidence type="ECO:0000259" key="2">
    <source>
        <dbReference type="Pfam" id="PF13681"/>
    </source>
</evidence>
<proteinExistence type="predicted"/>
<accession>A0A831RXF6</accession>
<feature type="domain" description="Type 4 fimbrial biogenesis protein PilX N-terminal" evidence="3">
    <location>
        <begin position="12"/>
        <end position="61"/>
    </location>
</feature>
<dbReference type="Pfam" id="PF13681">
    <property type="entry name" value="PilX"/>
    <property type="match status" value="1"/>
</dbReference>
<dbReference type="Proteomes" id="UP000886339">
    <property type="component" value="Unassembled WGS sequence"/>
</dbReference>
<keyword evidence="1" id="KW-0812">Transmembrane</keyword>
<evidence type="ECO:0000313" key="4">
    <source>
        <dbReference type="EMBL" id="HEC07441.1"/>
    </source>
</evidence>
<dbReference type="InterPro" id="IPR025746">
    <property type="entry name" value="PilX_N_dom"/>
</dbReference>
<keyword evidence="1" id="KW-0472">Membrane</keyword>
<organism evidence="4">
    <name type="scientific">Thiolapillus brandeum</name>
    <dbReference type="NCBI Taxonomy" id="1076588"/>
    <lineage>
        <taxon>Bacteria</taxon>
        <taxon>Pseudomonadati</taxon>
        <taxon>Pseudomonadota</taxon>
        <taxon>Gammaproteobacteria</taxon>
        <taxon>Chromatiales</taxon>
        <taxon>Sedimenticolaceae</taxon>
        <taxon>Thiolapillus</taxon>
    </lineage>
</organism>
<evidence type="ECO:0000256" key="1">
    <source>
        <dbReference type="SAM" id="Phobius"/>
    </source>
</evidence>
<protein>
    <recommendedName>
        <fullName evidence="5">Type 4 fimbrial biogenesis protein PilX N-terminal domain-containing protein</fullName>
    </recommendedName>
</protein>
<evidence type="ECO:0000259" key="3">
    <source>
        <dbReference type="Pfam" id="PF14341"/>
    </source>
</evidence>
<dbReference type="EMBL" id="DRLF01000393">
    <property type="protein sequence ID" value="HEC07441.1"/>
    <property type="molecule type" value="Genomic_DNA"/>
</dbReference>
<comment type="caution">
    <text evidence="4">The sequence shown here is derived from an EMBL/GenBank/DDBJ whole genome shotgun (WGS) entry which is preliminary data.</text>
</comment>
<name>A0A831RXF6_9GAMM</name>
<feature type="domain" description="PilX/PilW C-terminal" evidence="2">
    <location>
        <begin position="77"/>
        <end position="174"/>
    </location>
</feature>
<keyword evidence="1" id="KW-1133">Transmembrane helix</keyword>
<dbReference type="AlphaFoldDB" id="A0A831RXF6"/>
<dbReference type="InterPro" id="IPR025205">
    <property type="entry name" value="PilX/PilW_C"/>
</dbReference>
<reference evidence="4" key="1">
    <citation type="journal article" date="2020" name="mSystems">
        <title>Genome- and Community-Level Interaction Insights into Carbon Utilization and Element Cycling Functions of Hydrothermarchaeota in Hydrothermal Sediment.</title>
        <authorList>
            <person name="Zhou Z."/>
            <person name="Liu Y."/>
            <person name="Xu W."/>
            <person name="Pan J."/>
            <person name="Luo Z.H."/>
            <person name="Li M."/>
        </authorList>
    </citation>
    <scope>NUCLEOTIDE SEQUENCE [LARGE SCALE GENOMIC DNA]</scope>
    <source>
        <strain evidence="4">HyVt-458</strain>
    </source>
</reference>
<gene>
    <name evidence="4" type="ORF">ENJ12_11340</name>
</gene>
<sequence>MKNHSYKNGQQQGFTLIMSLVILVVLTVLSLSSMQSTRLETAMAGNMRESDLAFQAAEMGLDSAENHVETVTTSKTDFNDLNGLYSEATIDPDYFDDATWSTSQSASVSLSQLYTQPQFIIKYLGDRSQNAVAKVNIGGYGSSQPGITVSNFRITSRGVGQTNSAPRLVQSYYGKEF</sequence>